<evidence type="ECO:0000313" key="2">
    <source>
        <dbReference type="Proteomes" id="UP000027604"/>
    </source>
</evidence>
<protein>
    <submittedName>
        <fullName evidence="1">Uncharacterized protein</fullName>
    </submittedName>
</protein>
<dbReference type="KEGG" id="jag:GJA_5568"/>
<sequence>MLLNWTMAEAKRDFERGTFTAFEIYDSTLMDVPTWSISLRGPVSTKSAGVLVDARTKTERKFRTLDAAVAALRAIGFKAARLEG</sequence>
<dbReference type="STRING" id="1349767.GJA_5568"/>
<gene>
    <name evidence="1" type="ORF">GJA_5568</name>
</gene>
<accession>W0VEM5</accession>
<dbReference type="HOGENOM" id="CLU_2523100_0_0_4"/>
<organism evidence="1 2">
    <name type="scientific">Janthinobacterium agaricidamnosum NBRC 102515 = DSM 9628</name>
    <dbReference type="NCBI Taxonomy" id="1349767"/>
    <lineage>
        <taxon>Bacteria</taxon>
        <taxon>Pseudomonadati</taxon>
        <taxon>Pseudomonadota</taxon>
        <taxon>Betaproteobacteria</taxon>
        <taxon>Burkholderiales</taxon>
        <taxon>Oxalobacteraceae</taxon>
        <taxon>Janthinobacterium</taxon>
    </lineage>
</organism>
<reference evidence="1 2" key="1">
    <citation type="journal article" date="2015" name="Genome Announc.">
        <title>Genome Sequence of Mushroom Soft-Rot Pathogen Janthinobacterium agaricidamnosum.</title>
        <authorList>
            <person name="Graupner K."/>
            <person name="Lackner G."/>
            <person name="Hertweck C."/>
        </authorList>
    </citation>
    <scope>NUCLEOTIDE SEQUENCE [LARGE SCALE GENOMIC DNA]</scope>
    <source>
        <strain evidence="2">NBRC 102515 / DSM 9628</strain>
    </source>
</reference>
<proteinExistence type="predicted"/>
<dbReference type="Proteomes" id="UP000027604">
    <property type="component" value="Chromosome I"/>
</dbReference>
<evidence type="ECO:0000313" key="1">
    <source>
        <dbReference type="EMBL" id="CDG86155.1"/>
    </source>
</evidence>
<dbReference type="AlphaFoldDB" id="W0VEM5"/>
<dbReference type="EMBL" id="HG322949">
    <property type="protein sequence ID" value="CDG86155.1"/>
    <property type="molecule type" value="Genomic_DNA"/>
</dbReference>
<keyword evidence="2" id="KW-1185">Reference proteome</keyword>
<name>W0VEM5_9BURK</name>